<dbReference type="GO" id="GO:0052621">
    <property type="term" value="F:diguanylate cyclase activity"/>
    <property type="evidence" value="ECO:0007669"/>
    <property type="project" value="UniProtKB-EC"/>
</dbReference>
<dbReference type="Proteomes" id="UP000243502">
    <property type="component" value="Chromosome 2"/>
</dbReference>
<keyword evidence="3" id="KW-0472">Membrane</keyword>
<keyword evidence="3" id="KW-0812">Transmembrane</keyword>
<dbReference type="SMART" id="SM00267">
    <property type="entry name" value="GGDEF"/>
    <property type="match status" value="1"/>
</dbReference>
<dbReference type="PANTHER" id="PTHR45138">
    <property type="entry name" value="REGULATORY COMPONENTS OF SENSORY TRANSDUCTION SYSTEM"/>
    <property type="match status" value="1"/>
</dbReference>
<dbReference type="EMBL" id="CP026112">
    <property type="protein sequence ID" value="AUT62649.1"/>
    <property type="molecule type" value="Genomic_DNA"/>
</dbReference>
<dbReference type="PROSITE" id="PS50887">
    <property type="entry name" value="GGDEF"/>
    <property type="match status" value="1"/>
</dbReference>
<gene>
    <name evidence="5" type="ORF">C2L65_23870</name>
</gene>
<organism evidence="5 6">
    <name type="scientific">Paraburkholderia terrae</name>
    <dbReference type="NCBI Taxonomy" id="311230"/>
    <lineage>
        <taxon>Bacteria</taxon>
        <taxon>Pseudomonadati</taxon>
        <taxon>Pseudomonadota</taxon>
        <taxon>Betaproteobacteria</taxon>
        <taxon>Burkholderiales</taxon>
        <taxon>Burkholderiaceae</taxon>
        <taxon>Paraburkholderia</taxon>
    </lineage>
</organism>
<evidence type="ECO:0000313" key="6">
    <source>
        <dbReference type="Proteomes" id="UP000243502"/>
    </source>
</evidence>
<comment type="catalytic activity">
    <reaction evidence="2">
        <text>2 GTP = 3',3'-c-di-GMP + 2 diphosphate</text>
        <dbReference type="Rhea" id="RHEA:24898"/>
        <dbReference type="ChEBI" id="CHEBI:33019"/>
        <dbReference type="ChEBI" id="CHEBI:37565"/>
        <dbReference type="ChEBI" id="CHEBI:58805"/>
        <dbReference type="EC" id="2.7.7.65"/>
    </reaction>
</comment>
<dbReference type="AlphaFoldDB" id="A0A2I8ET07"/>
<dbReference type="KEGG" id="pter:C2L65_23870"/>
<dbReference type="Gene3D" id="3.30.70.270">
    <property type="match status" value="1"/>
</dbReference>
<keyword evidence="3" id="KW-1133">Transmembrane helix</keyword>
<sequence>MRRSFNTTVSWSLKPVMRKSWLRKALPVFAVLVASNIAVNIYRSLHDFRAVDQQVAQRLDVQTALIQRLVEDRLRDLNGMMAVTRALIDADNLTDKSLHDVTDTLKESLGDASIVVFDGNARLVAGSRPGVRNEISNLTTILDTVRADPATHLWLPVVWRQSGALVVAEGHRNRAGKFDAIAVYLIPLEQHLLEGVKLVNGTAIILSDNEHRVIARYPRYSGLAIGQELVEDNAARQGPIPGTHYARWTFDLNERLVATRRIVLGPAAGYWTLDVGYAVSSYRDSLRNSIYINLAGTALLLLMLAGGVLLIYREHRLQHRIERFAGTVLTIVQNMPTPVTIVDIETENIVLANEALLALFGAVAGKGQPFSRLFVDVASWTRVREVVTDEPVPLLTRDGIRQMLVHCTRLRTGDKGDEPDSLLVTLVDITHQHQLLKQLRTEADFDALTGLANRRYFAKAAEKAVEHARRHHRPLSVLALDLDFFKRVNDTWGHAAGDRVLQVTARSFENALREDDLAARLGGEEFAAILLDTDLEQARTIAERIRIAVQDTPVSLESGATVSQTLSIGIALYDENESDLSATQERADAALYAAKNHGRNCVQIWVPDTTAPLNEG</sequence>
<name>A0A2I8ET07_9BURK</name>
<dbReference type="Gene3D" id="3.30.450.20">
    <property type="entry name" value="PAS domain"/>
    <property type="match status" value="1"/>
</dbReference>
<dbReference type="InterPro" id="IPR043128">
    <property type="entry name" value="Rev_trsase/Diguanyl_cyclase"/>
</dbReference>
<dbReference type="SUPFAM" id="SSF55073">
    <property type="entry name" value="Nucleotide cyclase"/>
    <property type="match status" value="1"/>
</dbReference>
<evidence type="ECO:0000259" key="4">
    <source>
        <dbReference type="PROSITE" id="PS50887"/>
    </source>
</evidence>
<evidence type="ECO:0000313" key="5">
    <source>
        <dbReference type="EMBL" id="AUT62649.1"/>
    </source>
</evidence>
<dbReference type="Pfam" id="PF13188">
    <property type="entry name" value="PAS_8"/>
    <property type="match status" value="1"/>
</dbReference>
<evidence type="ECO:0000256" key="1">
    <source>
        <dbReference type="ARBA" id="ARBA00012528"/>
    </source>
</evidence>
<accession>A0A2I8ET07</accession>
<dbReference type="InterPro" id="IPR000160">
    <property type="entry name" value="GGDEF_dom"/>
</dbReference>
<dbReference type="PANTHER" id="PTHR45138:SF9">
    <property type="entry name" value="DIGUANYLATE CYCLASE DGCM-RELATED"/>
    <property type="match status" value="1"/>
</dbReference>
<reference evidence="5 6" key="1">
    <citation type="submission" date="2018-01" db="EMBL/GenBank/DDBJ databases">
        <title>Species boundaries and ecological features among Paraburkholderia terrae DSMZ17804T, P. hospita DSMZ17164T and P. caribensis DSMZ13236T.</title>
        <authorList>
            <person name="Pratama A.A."/>
        </authorList>
    </citation>
    <scope>NUCLEOTIDE SEQUENCE [LARGE SCALE GENOMIC DNA]</scope>
    <source>
        <strain evidence="5 6">DSM 17804</strain>
    </source>
</reference>
<dbReference type="InterPro" id="IPR050469">
    <property type="entry name" value="Diguanylate_Cyclase"/>
</dbReference>
<dbReference type="CDD" id="cd01949">
    <property type="entry name" value="GGDEF"/>
    <property type="match status" value="1"/>
</dbReference>
<evidence type="ECO:0000256" key="3">
    <source>
        <dbReference type="SAM" id="Phobius"/>
    </source>
</evidence>
<dbReference type="OrthoDB" id="9813903at2"/>
<feature type="domain" description="GGDEF" evidence="4">
    <location>
        <begin position="473"/>
        <end position="607"/>
    </location>
</feature>
<feature type="transmembrane region" description="Helical" evidence="3">
    <location>
        <begin position="290"/>
        <end position="312"/>
    </location>
</feature>
<dbReference type="Pfam" id="PF00990">
    <property type="entry name" value="GGDEF"/>
    <property type="match status" value="1"/>
</dbReference>
<dbReference type="NCBIfam" id="TIGR00254">
    <property type="entry name" value="GGDEF"/>
    <property type="match status" value="1"/>
</dbReference>
<dbReference type="FunFam" id="3.30.70.270:FF:000001">
    <property type="entry name" value="Diguanylate cyclase domain protein"/>
    <property type="match status" value="1"/>
</dbReference>
<evidence type="ECO:0000256" key="2">
    <source>
        <dbReference type="ARBA" id="ARBA00034247"/>
    </source>
</evidence>
<protein>
    <recommendedName>
        <fullName evidence="1">diguanylate cyclase</fullName>
        <ecNumber evidence="1">2.7.7.65</ecNumber>
    </recommendedName>
</protein>
<dbReference type="EC" id="2.7.7.65" evidence="1"/>
<dbReference type="InterPro" id="IPR000014">
    <property type="entry name" value="PAS"/>
</dbReference>
<proteinExistence type="predicted"/>
<dbReference type="InterPro" id="IPR029787">
    <property type="entry name" value="Nucleotide_cyclase"/>
</dbReference>